<dbReference type="GO" id="GO:0008757">
    <property type="term" value="F:S-adenosylmethionine-dependent methyltransferase activity"/>
    <property type="evidence" value="ECO:0007669"/>
    <property type="project" value="InterPro"/>
</dbReference>
<reference evidence="9" key="2">
    <citation type="submission" date="2021-04" db="EMBL/GenBank/DDBJ databases">
        <authorList>
            <person name="Gilroy R."/>
        </authorList>
    </citation>
    <scope>NUCLEOTIDE SEQUENCE</scope>
    <source>
        <strain evidence="9">CHK165-2605</strain>
    </source>
</reference>
<dbReference type="InterPro" id="IPR031340">
    <property type="entry name" value="RsmF_methylt_CI"/>
</dbReference>
<dbReference type="InterPro" id="IPR001678">
    <property type="entry name" value="MeTrfase_RsmB-F_NOP2_dom"/>
</dbReference>
<keyword evidence="5 7" id="KW-0949">S-adenosyl-L-methionine</keyword>
<reference evidence="9" key="1">
    <citation type="journal article" date="2021" name="PeerJ">
        <title>Extensive microbial diversity within the chicken gut microbiome revealed by metagenomics and culture.</title>
        <authorList>
            <person name="Gilroy R."/>
            <person name="Ravi A."/>
            <person name="Getino M."/>
            <person name="Pursley I."/>
            <person name="Horton D.L."/>
            <person name="Alikhan N.F."/>
            <person name="Baker D."/>
            <person name="Gharbi K."/>
            <person name="Hall N."/>
            <person name="Watson M."/>
            <person name="Adriaenssens E.M."/>
            <person name="Foster-Nyarko E."/>
            <person name="Jarju S."/>
            <person name="Secka A."/>
            <person name="Antonio M."/>
            <person name="Oren A."/>
            <person name="Chaudhuri R.R."/>
            <person name="La Ragione R."/>
            <person name="Hildebrand F."/>
            <person name="Pallen M.J."/>
        </authorList>
    </citation>
    <scope>NUCLEOTIDE SEQUENCE</scope>
    <source>
        <strain evidence="9">CHK165-2605</strain>
    </source>
</reference>
<comment type="caution">
    <text evidence="7">Lacks conserved residue(s) required for the propagation of feature annotation.</text>
</comment>
<dbReference type="InterPro" id="IPR029063">
    <property type="entry name" value="SAM-dependent_MTases_sf"/>
</dbReference>
<dbReference type="CDD" id="cd21147">
    <property type="entry name" value="RsmF_methylt_CTD1"/>
    <property type="match status" value="1"/>
</dbReference>
<dbReference type="PANTHER" id="PTHR22807:SF30">
    <property type="entry name" value="28S RRNA (CYTOSINE(4447)-C(5))-METHYLTRANSFERASE-RELATED"/>
    <property type="match status" value="1"/>
</dbReference>
<dbReference type="NCBIfam" id="TIGR00446">
    <property type="entry name" value="nop2p"/>
    <property type="match status" value="1"/>
</dbReference>
<organism evidence="9 10">
    <name type="scientific">Candidatus Mediterraneibacter gallistercoris</name>
    <dbReference type="NCBI Taxonomy" id="2838671"/>
    <lineage>
        <taxon>Bacteria</taxon>
        <taxon>Bacillati</taxon>
        <taxon>Bacillota</taxon>
        <taxon>Clostridia</taxon>
        <taxon>Lachnospirales</taxon>
        <taxon>Lachnospiraceae</taxon>
        <taxon>Mediterraneibacter</taxon>
    </lineage>
</organism>
<evidence type="ECO:0000313" key="10">
    <source>
        <dbReference type="Proteomes" id="UP000823895"/>
    </source>
</evidence>
<evidence type="ECO:0000256" key="3">
    <source>
        <dbReference type="ARBA" id="ARBA00022603"/>
    </source>
</evidence>
<evidence type="ECO:0000313" key="9">
    <source>
        <dbReference type="EMBL" id="HJC42837.1"/>
    </source>
</evidence>
<feature type="binding site" evidence="7">
    <location>
        <begin position="110"/>
        <end position="116"/>
    </location>
    <ligand>
        <name>S-adenosyl-L-methionine</name>
        <dbReference type="ChEBI" id="CHEBI:59789"/>
    </ligand>
</feature>
<keyword evidence="4 7" id="KW-0808">Transferase</keyword>
<proteinExistence type="inferred from homology"/>
<dbReference type="SUPFAM" id="SSF53335">
    <property type="entry name" value="S-adenosyl-L-methionine-dependent methyltransferases"/>
    <property type="match status" value="1"/>
</dbReference>
<dbReference type="InterPro" id="IPR049560">
    <property type="entry name" value="MeTrfase_RsmB-F_NOP2_cat"/>
</dbReference>
<feature type="active site" description="Nucleophile" evidence="7">
    <location>
        <position position="232"/>
    </location>
</feature>
<dbReference type="PROSITE" id="PS01153">
    <property type="entry name" value="NOL1_NOP2_SUN"/>
    <property type="match status" value="1"/>
</dbReference>
<dbReference type="PRINTS" id="PR02008">
    <property type="entry name" value="RCMTFAMILY"/>
</dbReference>
<dbReference type="GO" id="GO:0003723">
    <property type="term" value="F:RNA binding"/>
    <property type="evidence" value="ECO:0007669"/>
    <property type="project" value="UniProtKB-UniRule"/>
</dbReference>
<dbReference type="Proteomes" id="UP000823895">
    <property type="component" value="Unassembled WGS sequence"/>
</dbReference>
<dbReference type="Pfam" id="PF17125">
    <property type="entry name" value="Methyltr_RsmF_N"/>
    <property type="match status" value="1"/>
</dbReference>
<dbReference type="GO" id="GO:0008173">
    <property type="term" value="F:RNA methyltransferase activity"/>
    <property type="evidence" value="ECO:0007669"/>
    <property type="project" value="InterPro"/>
</dbReference>
<dbReference type="InterPro" id="IPR018314">
    <property type="entry name" value="RsmB/NOL1/NOP2-like_CS"/>
</dbReference>
<accession>A0A9D2T1C7</accession>
<dbReference type="PROSITE" id="PS51686">
    <property type="entry name" value="SAM_MT_RSMB_NOP"/>
    <property type="match status" value="1"/>
</dbReference>
<dbReference type="CDD" id="cd02440">
    <property type="entry name" value="AdoMet_MTases"/>
    <property type="match status" value="1"/>
</dbReference>
<name>A0A9D2T1C7_9FIRM</name>
<evidence type="ECO:0000256" key="1">
    <source>
        <dbReference type="ARBA" id="ARBA00007494"/>
    </source>
</evidence>
<dbReference type="InterPro" id="IPR023267">
    <property type="entry name" value="RCMT"/>
</dbReference>
<dbReference type="InterPro" id="IPR027391">
    <property type="entry name" value="Nol1_Nop2_Fmu_2"/>
</dbReference>
<protein>
    <submittedName>
        <fullName evidence="9">RsmF rRNA methyltransferase first C-terminal domain-containing protein</fullName>
    </submittedName>
</protein>
<keyword evidence="2" id="KW-0963">Cytoplasm</keyword>
<dbReference type="Gene3D" id="2.30.130.60">
    <property type="match status" value="1"/>
</dbReference>
<dbReference type="InterPro" id="IPR031341">
    <property type="entry name" value="Methyltr_RsmF_N"/>
</dbReference>
<dbReference type="InterPro" id="IPR011023">
    <property type="entry name" value="Nop2p"/>
</dbReference>
<dbReference type="Pfam" id="PF17126">
    <property type="entry name" value="RsmF_methylt_CI"/>
    <property type="match status" value="1"/>
</dbReference>
<comment type="caution">
    <text evidence="9">The sequence shown here is derived from an EMBL/GenBank/DDBJ whole genome shotgun (WGS) entry which is preliminary data.</text>
</comment>
<keyword evidence="3 7" id="KW-0489">Methyltransferase</keyword>
<dbReference type="AlphaFoldDB" id="A0A9D2T1C7"/>
<dbReference type="Gene3D" id="3.30.70.1170">
    <property type="entry name" value="Sun protein, domain 3"/>
    <property type="match status" value="1"/>
</dbReference>
<dbReference type="GO" id="GO:0006396">
    <property type="term" value="P:RNA processing"/>
    <property type="evidence" value="ECO:0007669"/>
    <property type="project" value="InterPro"/>
</dbReference>
<dbReference type="GO" id="GO:0001510">
    <property type="term" value="P:RNA methylation"/>
    <property type="evidence" value="ECO:0007669"/>
    <property type="project" value="InterPro"/>
</dbReference>
<dbReference type="Pfam" id="PF13636">
    <property type="entry name" value="Methyltranf_PUA"/>
    <property type="match status" value="1"/>
</dbReference>
<evidence type="ECO:0000259" key="8">
    <source>
        <dbReference type="PROSITE" id="PS51686"/>
    </source>
</evidence>
<dbReference type="Gene3D" id="3.40.50.150">
    <property type="entry name" value="Vaccinia Virus protein VP39"/>
    <property type="match status" value="1"/>
</dbReference>
<keyword evidence="6 7" id="KW-0694">RNA-binding</keyword>
<comment type="similarity">
    <text evidence="1 7">Belongs to the class I-like SAM-binding methyltransferase superfamily. RsmB/NOP family.</text>
</comment>
<feature type="domain" description="SAM-dependent MTase RsmB/NOP-type" evidence="8">
    <location>
        <begin position="22"/>
        <end position="303"/>
    </location>
</feature>
<dbReference type="EMBL" id="DWWI01000083">
    <property type="protein sequence ID" value="HJC42837.1"/>
    <property type="molecule type" value="Genomic_DNA"/>
</dbReference>
<feature type="binding site" evidence="7">
    <location>
        <position position="134"/>
    </location>
    <ligand>
        <name>S-adenosyl-L-methionine</name>
        <dbReference type="ChEBI" id="CHEBI:59789"/>
    </ligand>
</feature>
<evidence type="ECO:0000256" key="2">
    <source>
        <dbReference type="ARBA" id="ARBA00022490"/>
    </source>
</evidence>
<evidence type="ECO:0000256" key="4">
    <source>
        <dbReference type="ARBA" id="ARBA00022679"/>
    </source>
</evidence>
<feature type="binding site" evidence="7">
    <location>
        <position position="179"/>
    </location>
    <ligand>
        <name>S-adenosyl-L-methionine</name>
        <dbReference type="ChEBI" id="CHEBI:59789"/>
    </ligand>
</feature>
<dbReference type="PANTHER" id="PTHR22807">
    <property type="entry name" value="NOP2 YEAST -RELATED NOL1/NOP2/FMU SUN DOMAIN-CONTAINING"/>
    <property type="match status" value="1"/>
</dbReference>
<sequence length="482" mass="54614">MNLPSAFEEKMKRLLGTEYEDYLNCFDEPRYYGLRVNTAKISVEDFLKISPWPLKKVPWIHNGFYYDGEKCQPAKHPYYFAGLYYLQEPSAMTPADRLPIEPGDRVLDVCAAPGGKATELGARLNGTGVLAANDLSNSRAKGLLKNIELMGIGNVLVLSEEPGRLIPYFTEYFDKILIDAPCSGEGMFRKDRKMIRAWEEHGPDYFSKIQKSIITQAAQMLKPGGMILYSTCTFSPEENEQTIEYLLEQCPDFDVCEMNGYEGFVCGMPEMTVSKDSRLSRTVRIFPHHMKGEGHFLALLKKNEPDCPDKEIISATVNLSSKRSRKTGAGGSVRTGAGRKKMPEELADFLTDVRREFDPDRLDIRADKVYYMPGDLPALNGIRFLRTGLFLGELKKKRFEPSQAFAMNLKKEEYPRTIDLPVSDERVIKYLKGETLDVEDLVSAKDKGWYLVCVDGYPLGFGKLAGQVLKNKYLPGWRWQSV</sequence>
<evidence type="ECO:0000256" key="7">
    <source>
        <dbReference type="PROSITE-ProRule" id="PRU01023"/>
    </source>
</evidence>
<evidence type="ECO:0000256" key="6">
    <source>
        <dbReference type="ARBA" id="ARBA00022884"/>
    </source>
</evidence>
<evidence type="ECO:0000256" key="5">
    <source>
        <dbReference type="ARBA" id="ARBA00022691"/>
    </source>
</evidence>
<gene>
    <name evidence="9" type="ORF">H9756_04020</name>
</gene>
<dbReference type="Pfam" id="PF01189">
    <property type="entry name" value="Methyltr_RsmB-F"/>
    <property type="match status" value="1"/>
</dbReference>